<dbReference type="AlphaFoldDB" id="A0A9W6ZRX2"/>
<proteinExistence type="predicted"/>
<dbReference type="PANTHER" id="PTHR43737:SF1">
    <property type="entry name" value="DUF1501 DOMAIN-CONTAINING PROTEIN"/>
    <property type="match status" value="1"/>
</dbReference>
<dbReference type="EMBL" id="BRXZ01006160">
    <property type="protein sequence ID" value="GMH56272.1"/>
    <property type="molecule type" value="Genomic_DNA"/>
</dbReference>
<name>A0A9W6ZRX2_9STRA</name>
<dbReference type="InterPro" id="IPR010869">
    <property type="entry name" value="DUF1501"/>
</dbReference>
<gene>
    <name evidence="1" type="ORF">TrRE_jg7726</name>
</gene>
<accession>A0A9W6ZRX2</accession>
<organism evidence="1 2">
    <name type="scientific">Triparma retinervis</name>
    <dbReference type="NCBI Taxonomy" id="2557542"/>
    <lineage>
        <taxon>Eukaryota</taxon>
        <taxon>Sar</taxon>
        <taxon>Stramenopiles</taxon>
        <taxon>Ochrophyta</taxon>
        <taxon>Bolidophyceae</taxon>
        <taxon>Parmales</taxon>
        <taxon>Triparmaceae</taxon>
        <taxon>Triparma</taxon>
    </lineage>
</organism>
<reference evidence="1" key="1">
    <citation type="submission" date="2022-07" db="EMBL/GenBank/DDBJ databases">
        <title>Genome analysis of Parmales, a sister group of diatoms, reveals the evolutionary specialization of diatoms from phago-mixotrophs to photoautotrophs.</title>
        <authorList>
            <person name="Ban H."/>
            <person name="Sato S."/>
            <person name="Yoshikawa S."/>
            <person name="Kazumasa Y."/>
            <person name="Nakamura Y."/>
            <person name="Ichinomiya M."/>
            <person name="Saitoh K."/>
            <person name="Sato N."/>
            <person name="Blanc-Mathieu R."/>
            <person name="Endo H."/>
            <person name="Kuwata A."/>
            <person name="Ogata H."/>
        </authorList>
    </citation>
    <scope>NUCLEOTIDE SEQUENCE</scope>
</reference>
<comment type="caution">
    <text evidence="1">The sequence shown here is derived from an EMBL/GenBank/DDBJ whole genome shotgun (WGS) entry which is preliminary data.</text>
</comment>
<evidence type="ECO:0008006" key="3">
    <source>
        <dbReference type="Google" id="ProtNLM"/>
    </source>
</evidence>
<dbReference type="Proteomes" id="UP001165082">
    <property type="component" value="Unassembled WGS sequence"/>
</dbReference>
<protein>
    <recommendedName>
        <fullName evidence="3">DUF1501 domain-containing protein</fullName>
    </recommendedName>
</protein>
<dbReference type="OrthoDB" id="411021at2759"/>
<evidence type="ECO:0000313" key="2">
    <source>
        <dbReference type="Proteomes" id="UP001165082"/>
    </source>
</evidence>
<sequence length="612" mass="67468">MVHRSPSVFNFYEPTFTPASMNKQMLASPESMLLTAPNIINWMNGVMSLIKYGLTRCYGGFSTGGMEDDQCSLLETKAKPWFEEGSDFDGRLSYTFDPSVVDHDLSGLVRGKEAVEELALLLTGGRLSDKNREIIEAEYEKELKLEGDQEYAMRIAQSLIALTPEFHSTNLVIEEEEIVEETYEDEGEETVEDYKAIVYLFFFGAADSYNFLVPHSECDKVGKDLFAEYSEVRSNAGLQIDDLLQIRSEGGTQPCDVFGLHPSFTEVQKMYNDGDVAWVSSVGVLSEPMTADEFHAKNKKVPPSLFAHNSQAEAVHTSEPHAAASKGWLGRLKDVMTRNGVRTGAYSIADSAKVLETETSDEADVLHRIEGVAVLEKSMVGERMEAVENLTKGKVSSVYGQSWLSSTSNALVRTEFLHAALGGVETESQFPDTIVGTQLEQVARLMKVKETVGKNRDIFYVNRGGWDHHSELLPSLKTNIDEVDEALGVFKKEMISQGLWNNITIVTASEFGRTLTSNGIGTDHAWAGNHAVMGGSVKGGRILGSFIDDYTDQGPQSVGRGRLIPTSPWEAIWAPLCKWFGVSEEGDLSEILPNLENFNDATGLLGDSLLEE</sequence>
<keyword evidence="2" id="KW-1185">Reference proteome</keyword>
<evidence type="ECO:0000313" key="1">
    <source>
        <dbReference type="EMBL" id="GMH56272.1"/>
    </source>
</evidence>
<dbReference type="Pfam" id="PF07394">
    <property type="entry name" value="DUF1501"/>
    <property type="match status" value="1"/>
</dbReference>
<dbReference type="PANTHER" id="PTHR43737">
    <property type="entry name" value="BLL7424 PROTEIN"/>
    <property type="match status" value="1"/>
</dbReference>